<evidence type="ECO:0000256" key="2">
    <source>
        <dbReference type="SAM" id="Coils"/>
    </source>
</evidence>
<evidence type="ECO:0000256" key="1">
    <source>
        <dbReference type="PROSITE-ProRule" id="PRU00339"/>
    </source>
</evidence>
<dbReference type="SMART" id="SM00028">
    <property type="entry name" value="TPR"/>
    <property type="match status" value="2"/>
</dbReference>
<dbReference type="Gene3D" id="1.25.40.10">
    <property type="entry name" value="Tetratricopeptide repeat domain"/>
    <property type="match status" value="2"/>
</dbReference>
<feature type="compositionally biased region" description="Acidic residues" evidence="3">
    <location>
        <begin position="26"/>
        <end position="38"/>
    </location>
</feature>
<feature type="compositionally biased region" description="Basic and acidic residues" evidence="3">
    <location>
        <begin position="152"/>
        <end position="161"/>
    </location>
</feature>
<feature type="compositionally biased region" description="Pro residues" evidence="3">
    <location>
        <begin position="589"/>
        <end position="608"/>
    </location>
</feature>
<dbReference type="PROSITE" id="PS50005">
    <property type="entry name" value="TPR"/>
    <property type="match status" value="1"/>
</dbReference>
<dbReference type="OrthoDB" id="1922977at2759"/>
<feature type="compositionally biased region" description="Low complexity" evidence="3">
    <location>
        <begin position="70"/>
        <end position="83"/>
    </location>
</feature>
<sequence length="1970" mass="224280">MATAEAATAPSEAALDPSGLSPKEEGELEDGEISDDDNSGFRPCGGGDSERGGGPASSRPYSRRRPPPGLREGFSLSSSSGRPFPRPRHQPPPEMGPPHGRGGYRPKDSFRPAARLPPGPHAEAGPRLSFWERSHNALDRFRFRGRPYRGGGRWDRSRGGNDRGGNPPGRPPGGGGGAGFSSGQGWRELSPRKSKTFGRSPSRKQNYSSKNENSVEESFEDLLLKYKQIQLELECINKDERLALSNSNKEENEQGDDKVNTEDQVTVENDSITTDAVKEVSPEEKIPVIGFQAFQLKPLRQKLPTPAERSRLKKVKEGTKQPSQKSEVSESGQGAEDKEQASGRKLSSSDATSEKKLLDEEEEMSELELRLLALQSASKKWQQKEQQVMKESKEKLTKTKSVTQKVKASTKPHSAKKPSTTAKQALRKQAPSKKTQQQREQDRRQKEEDLRKQEEEEERRKREEEIRKIRDLSNQEEQYNRFMKLVCGKRRSRSRSSDTDLRWSLDKQPTDSAGGIYQYDNYDEVAMDTDSETNSPAASPVQPPFFECPIGYFPPPVPPISLPLPPPIPPVPSLNQLYVEAMSCVSLEPTPPLPPLPPEEPEQPPKPPFADEEEEEEMLLREELLKSLANKRAFRSEETSSNSGPPSPPVPDNVQSVPRSNLSAVSINTVSQPRVQNTKFVRAPRLPRAVITLPKHKSVVVQLDDSDDSESDGELESMIKEARRNVEASKVKAPPKSEKENDPMRTPEALPEDKKIEYRLLKEEIASREKQRLIKSDPLRNNLSPANSDGEVDGIGRIAVVTKQVTEAEAKLKKNRLMLLKDESVLKHLLQQEAKKRENVRIAENKINKLAEQLQATEKILNANKMFLKKLQEQIHRVQQRVTVKKALALKYGEELARAKAVASKEIGKRKLEQDHLGPSKMLKLDNSPASSPKKHSAELIALEKKRLQQLEYEYALKIQKLKEARALQTKEQANIASHAEEESEFTLPQPSLHDLTQDKLSLDSEENYFDDEVLSNANRERRRSFRESNSFTKPNLKHIDTPKQETVNKLSKKASEEPELFLGLNVDELKKLYAKADSLKELLVKSTAFVVPKEDMLCGQEISVDVDVAASQNKQTEVKPFPFGPYHSPLLVFKSYRFSPYFRTKEKLYLSSITYSNMIEPKQCFCRFDLTGTCNDDDCQWQHMKDCTLSRKQLFQDILSYNLELIGCSEKSTDEEVSTATEKYVEKLFGINRDRMSVDQMAVLLASNINESKNHTPPFTTWKDKRKWRPKYRRKPLLDSSSSEEEQFNGPIKYAHPTEHKKRVPALDAVVTPDDVRYFTSETDDIANLEASVQENPCDVQLWIKLAYKYLNQNEGSSSECLDSTLNVLARALENNKENPEVWCHYLRLFSKRGTKEEIQEMCETAVEYASSYQIWWTFLNLENSFDGKDYVCGRMLQFLMEVTGREENLNLVSFQLLETLLYRVHLSLFTGRHQNALVLLQNALKSANEKVLSECLTVSDRCLAWLAYIHLTEFGILPVKFYDPSNANPSRIVNKEPFLMPWQTVQDVKTDPDMLLAMFEDAVKTCTDENLEADKRVAICFPLYRNMITLLKLLERWESAAETCRSLLELSPNNCQLLESLATLYLQMEQSDSAYKVWIEAFEKNPQNAEVFYHLCKFLVSQERSSSILPLLQDFVAAFFENTCQEHSPMDLLRYLLNFPMPIEFTSPLYKEHLTDDVVNQQIPYLWQIYCLCQSLHASVGEALDAYEAALGAVMQQETVQNIWLDYLVFINSKVVGSNNKVQEFKLFTDLVNRCLVTVPTRYPIPFSTADYWTNYEFHNKVILFYLSCIPKSQHSKTLERFCSTMPANPGLALRLLLRYWEESNVQILKLQAKMFTYNIPTCLAIWKIAIAAECFLRGQREVHHLYQRALQKLPLCASLWKDQLLFEASGGGKTDNLRKLVSKCQEVGVSLDELLNLNTYRTESKNH</sequence>
<dbReference type="InterPro" id="IPR039278">
    <property type="entry name" value="Red1"/>
</dbReference>
<evidence type="ECO:0000313" key="5">
    <source>
        <dbReference type="EMBL" id="NWH81849.1"/>
    </source>
</evidence>
<dbReference type="GO" id="GO:0005634">
    <property type="term" value="C:nucleus"/>
    <property type="evidence" value="ECO:0007669"/>
    <property type="project" value="TreeGrafter"/>
</dbReference>
<feature type="region of interest" description="Disordered" evidence="3">
    <location>
        <begin position="725"/>
        <end position="748"/>
    </location>
</feature>
<feature type="compositionally biased region" description="Gly residues" evidence="3">
    <location>
        <begin position="43"/>
        <end position="55"/>
    </location>
</feature>
<feature type="compositionally biased region" description="Gly residues" evidence="3">
    <location>
        <begin position="162"/>
        <end position="182"/>
    </location>
</feature>
<feature type="region of interest" description="Disordered" evidence="3">
    <location>
        <begin position="588"/>
        <end position="661"/>
    </location>
</feature>
<evidence type="ECO:0000313" key="6">
    <source>
        <dbReference type="Proteomes" id="UP000653271"/>
    </source>
</evidence>
<dbReference type="GO" id="GO:0000178">
    <property type="term" value="C:exosome (RNase complex)"/>
    <property type="evidence" value="ECO:0007669"/>
    <property type="project" value="TreeGrafter"/>
</dbReference>
<feature type="non-terminal residue" evidence="5">
    <location>
        <position position="1"/>
    </location>
</feature>
<gene>
    <name evidence="5" type="primary">Zfc3h1</name>
    <name evidence="5" type="ORF">PIACAY_R04148</name>
</gene>
<dbReference type="InterPro" id="IPR019607">
    <property type="entry name" value="Putative_zinc-finger_domain"/>
</dbReference>
<protein>
    <submittedName>
        <fullName evidence="5">ZC3H1 protein</fullName>
    </submittedName>
</protein>
<feature type="compositionally biased region" description="Basic and acidic residues" evidence="3">
    <location>
        <begin position="437"/>
        <end position="473"/>
    </location>
</feature>
<organism evidence="5 6">
    <name type="scientific">Piaya cayana</name>
    <name type="common">Common squirrel cuckoo</name>
    <dbReference type="NCBI Taxonomy" id="33601"/>
    <lineage>
        <taxon>Eukaryota</taxon>
        <taxon>Metazoa</taxon>
        <taxon>Chordata</taxon>
        <taxon>Craniata</taxon>
        <taxon>Vertebrata</taxon>
        <taxon>Euteleostomi</taxon>
        <taxon>Archelosauria</taxon>
        <taxon>Archosauria</taxon>
        <taxon>Dinosauria</taxon>
        <taxon>Saurischia</taxon>
        <taxon>Theropoda</taxon>
        <taxon>Coelurosauria</taxon>
        <taxon>Aves</taxon>
        <taxon>Neognathae</taxon>
        <taxon>Neoaves</taxon>
        <taxon>Otidimorphae</taxon>
        <taxon>Cuculiformes</taxon>
        <taxon>Coccyzidae</taxon>
        <taxon>Piaya</taxon>
    </lineage>
</organism>
<dbReference type="Pfam" id="PF10650">
    <property type="entry name" value="zf-C3H1"/>
    <property type="match status" value="1"/>
</dbReference>
<feature type="region of interest" description="Disordered" evidence="3">
    <location>
        <begin position="245"/>
        <end position="282"/>
    </location>
</feature>
<dbReference type="GO" id="GO:0006396">
    <property type="term" value="P:RNA processing"/>
    <property type="evidence" value="ECO:0007669"/>
    <property type="project" value="InterPro"/>
</dbReference>
<feature type="region of interest" description="Disordered" evidence="3">
    <location>
        <begin position="378"/>
        <end position="517"/>
    </location>
</feature>
<feature type="region of interest" description="Disordered" evidence="3">
    <location>
        <begin position="297"/>
        <end position="365"/>
    </location>
</feature>
<proteinExistence type="predicted"/>
<accession>A0A850XVV3</accession>
<feature type="region of interest" description="Disordered" evidence="3">
    <location>
        <begin position="141"/>
        <end position="214"/>
    </location>
</feature>
<feature type="repeat" description="TPR" evidence="1">
    <location>
        <begin position="1617"/>
        <end position="1650"/>
    </location>
</feature>
<feature type="compositionally biased region" description="Polar residues" evidence="3">
    <location>
        <begin position="197"/>
        <end position="212"/>
    </location>
</feature>
<dbReference type="InterPro" id="IPR003107">
    <property type="entry name" value="HAT"/>
</dbReference>
<feature type="compositionally biased region" description="Basic and acidic residues" evidence="3">
    <location>
        <begin position="495"/>
        <end position="509"/>
    </location>
</feature>
<name>A0A850XVV3_PIACA</name>
<dbReference type="InterPro" id="IPR011990">
    <property type="entry name" value="TPR-like_helical_dom_sf"/>
</dbReference>
<feature type="coiled-coil region" evidence="2">
    <location>
        <begin position="803"/>
        <end position="888"/>
    </location>
</feature>
<dbReference type="SMART" id="SM00386">
    <property type="entry name" value="HAT"/>
    <property type="match status" value="5"/>
</dbReference>
<feature type="region of interest" description="Disordered" evidence="3">
    <location>
        <begin position="1"/>
        <end position="129"/>
    </location>
</feature>
<dbReference type="PANTHER" id="PTHR21563:SF3">
    <property type="entry name" value="ZINC FINGER C3H1 DOMAIN-CONTAINING PROTEIN"/>
    <property type="match status" value="1"/>
</dbReference>
<feature type="region of interest" description="Disordered" evidence="3">
    <location>
        <begin position="910"/>
        <end position="933"/>
    </location>
</feature>
<dbReference type="EMBL" id="WAAB01024227">
    <property type="protein sequence ID" value="NWH81849.1"/>
    <property type="molecule type" value="Genomic_DNA"/>
</dbReference>
<evidence type="ECO:0000259" key="4">
    <source>
        <dbReference type="Pfam" id="PF10650"/>
    </source>
</evidence>
<evidence type="ECO:0000256" key="3">
    <source>
        <dbReference type="SAM" id="MobiDB-lite"/>
    </source>
</evidence>
<reference evidence="5" key="1">
    <citation type="submission" date="2019-09" db="EMBL/GenBank/DDBJ databases">
        <title>Bird 10,000 Genomes (B10K) Project - Family phase.</title>
        <authorList>
            <person name="Zhang G."/>
        </authorList>
    </citation>
    <scope>NUCLEOTIDE SEQUENCE</scope>
    <source>
        <strain evidence="5">B10K-DU-008-47</strain>
        <tissue evidence="5">Mixed tissue sample</tissue>
    </source>
</reference>
<dbReference type="InterPro" id="IPR019734">
    <property type="entry name" value="TPR_rpt"/>
</dbReference>
<feature type="compositionally biased region" description="Basic and acidic residues" evidence="3">
    <location>
        <begin position="387"/>
        <end position="397"/>
    </location>
</feature>
<feature type="domain" description="Putative zinc-finger" evidence="4">
    <location>
        <begin position="1166"/>
        <end position="1186"/>
    </location>
</feature>
<dbReference type="PANTHER" id="PTHR21563">
    <property type="entry name" value="ZINC FINGER C3H1 DOMAIN-CONTAINING PROTEIN"/>
    <property type="match status" value="1"/>
</dbReference>
<dbReference type="Proteomes" id="UP000653271">
    <property type="component" value="Unassembled WGS sequence"/>
</dbReference>
<keyword evidence="6" id="KW-1185">Reference proteome</keyword>
<feature type="non-terminal residue" evidence="5">
    <location>
        <position position="1970"/>
    </location>
</feature>
<keyword evidence="2" id="KW-0175">Coiled coil</keyword>
<feature type="compositionally biased region" description="Basic and acidic residues" evidence="3">
    <location>
        <begin position="245"/>
        <end position="261"/>
    </location>
</feature>
<feature type="compositionally biased region" description="Polar residues" evidence="3">
    <location>
        <begin position="320"/>
        <end position="332"/>
    </location>
</feature>
<keyword evidence="1" id="KW-0802">TPR repeat</keyword>
<feature type="compositionally biased region" description="Low complexity" evidence="3">
    <location>
        <begin position="1"/>
        <end position="14"/>
    </location>
</feature>
<feature type="compositionally biased region" description="Polar residues" evidence="3">
    <location>
        <begin position="262"/>
        <end position="274"/>
    </location>
</feature>
<comment type="caution">
    <text evidence="5">The sequence shown here is derived from an EMBL/GenBank/DDBJ whole genome shotgun (WGS) entry which is preliminary data.</text>
</comment>
<dbReference type="SUPFAM" id="SSF48452">
    <property type="entry name" value="TPR-like"/>
    <property type="match status" value="2"/>
</dbReference>